<sequence length="133" mass="15185">MQRYDLRHLHDDFYDRMGELIETGLNVGEVGIFMFEIGDYSHIQRSADFIKETGHELMNSIKFNEVDWTLVVKKLSEEQKEERKQAAAEAARVAEEKRLEEERIAKEKADAKAKAAAEKAAAKAAEEEANKEA</sequence>
<accession>A0A6S6T4Q5</accession>
<dbReference type="AlphaFoldDB" id="A0A6S6T4Q5"/>
<feature type="region of interest" description="Disordered" evidence="1">
    <location>
        <begin position="106"/>
        <end position="133"/>
    </location>
</feature>
<evidence type="ECO:0000313" key="2">
    <source>
        <dbReference type="EMBL" id="CAA6811697.1"/>
    </source>
</evidence>
<dbReference type="InterPro" id="IPR036868">
    <property type="entry name" value="TusA-like_sf"/>
</dbReference>
<protein>
    <submittedName>
        <fullName evidence="2">TolA protein</fullName>
    </submittedName>
</protein>
<dbReference type="Pfam" id="PF16514">
    <property type="entry name" value="NADH-UOR_E"/>
    <property type="match status" value="1"/>
</dbReference>
<gene>
    <name evidence="2" type="ORF">HELGO_WM16236</name>
</gene>
<name>A0A6S6T4Q5_9BACT</name>
<dbReference type="InterPro" id="IPR032424">
    <property type="entry name" value="NADH-UOR_E"/>
</dbReference>
<evidence type="ECO:0000256" key="1">
    <source>
        <dbReference type="SAM" id="MobiDB-lite"/>
    </source>
</evidence>
<organism evidence="2">
    <name type="scientific">uncultured Sulfurovum sp</name>
    <dbReference type="NCBI Taxonomy" id="269237"/>
    <lineage>
        <taxon>Bacteria</taxon>
        <taxon>Pseudomonadati</taxon>
        <taxon>Campylobacterota</taxon>
        <taxon>Epsilonproteobacteria</taxon>
        <taxon>Campylobacterales</taxon>
        <taxon>Sulfurovaceae</taxon>
        <taxon>Sulfurovum</taxon>
        <taxon>environmental samples</taxon>
    </lineage>
</organism>
<reference evidence="2" key="1">
    <citation type="submission" date="2020-01" db="EMBL/GenBank/DDBJ databases">
        <authorList>
            <person name="Meier V. D."/>
            <person name="Meier V D."/>
        </authorList>
    </citation>
    <scope>NUCLEOTIDE SEQUENCE</scope>
    <source>
        <strain evidence="2">HLG_WM_MAG_03</strain>
    </source>
</reference>
<proteinExistence type="predicted"/>
<dbReference type="EMBL" id="CACVAR010000208">
    <property type="protein sequence ID" value="CAA6811697.1"/>
    <property type="molecule type" value="Genomic_DNA"/>
</dbReference>
<dbReference type="Gene3D" id="3.30.110.40">
    <property type="entry name" value="TusA-like domain"/>
    <property type="match status" value="1"/>
</dbReference>